<dbReference type="Proteomes" id="UP001501237">
    <property type="component" value="Unassembled WGS sequence"/>
</dbReference>
<name>A0ABP6QLU3_9ACTN</name>
<evidence type="ECO:0000256" key="3">
    <source>
        <dbReference type="ARBA" id="ARBA00005417"/>
    </source>
</evidence>
<evidence type="ECO:0000256" key="6">
    <source>
        <dbReference type="ARBA" id="ARBA00022692"/>
    </source>
</evidence>
<dbReference type="PANTHER" id="PTHR43297:SF2">
    <property type="entry name" value="DIPEPTIDE TRANSPORT ATP-BINDING PROTEIN DPPD"/>
    <property type="match status" value="1"/>
</dbReference>
<dbReference type="PROSITE" id="PS50928">
    <property type="entry name" value="ABC_TM1"/>
    <property type="match status" value="1"/>
</dbReference>
<dbReference type="InterPro" id="IPR000515">
    <property type="entry name" value="MetI-like"/>
</dbReference>
<evidence type="ECO:0000259" key="13">
    <source>
        <dbReference type="PROSITE" id="PS50928"/>
    </source>
</evidence>
<evidence type="ECO:0000256" key="1">
    <source>
        <dbReference type="ARBA" id="ARBA00004141"/>
    </source>
</evidence>
<dbReference type="InterPro" id="IPR027417">
    <property type="entry name" value="P-loop_NTPase"/>
</dbReference>
<evidence type="ECO:0000256" key="4">
    <source>
        <dbReference type="ARBA" id="ARBA00022448"/>
    </source>
</evidence>
<evidence type="ECO:0000259" key="12">
    <source>
        <dbReference type="PROSITE" id="PS50893"/>
    </source>
</evidence>
<proteinExistence type="inferred from homology"/>
<keyword evidence="4 11" id="KW-0813">Transport</keyword>
<dbReference type="InterPro" id="IPR003593">
    <property type="entry name" value="AAA+_ATPase"/>
</dbReference>
<gene>
    <name evidence="14" type="ORF">GCM10010468_73930</name>
</gene>
<comment type="similarity">
    <text evidence="11">Belongs to the binding-protein-dependent transport system permease family.</text>
</comment>
<dbReference type="SUPFAM" id="SSF52540">
    <property type="entry name" value="P-loop containing nucleoside triphosphate hydrolases"/>
    <property type="match status" value="1"/>
</dbReference>
<accession>A0ABP6QLU3</accession>
<evidence type="ECO:0000256" key="5">
    <source>
        <dbReference type="ARBA" id="ARBA00022475"/>
    </source>
</evidence>
<comment type="caution">
    <text evidence="14">The sequence shown here is derived from an EMBL/GenBank/DDBJ whole genome shotgun (WGS) entry which is preliminary data.</text>
</comment>
<feature type="domain" description="ABC transmembrane type-1" evidence="13">
    <location>
        <begin position="66"/>
        <end position="255"/>
    </location>
</feature>
<keyword evidence="6 11" id="KW-0812">Transmembrane</keyword>
<keyword evidence="10 11" id="KW-0472">Membrane</keyword>
<keyword evidence="7" id="KW-0547">Nucleotide-binding</keyword>
<dbReference type="Gene3D" id="1.10.3720.10">
    <property type="entry name" value="MetI-like"/>
    <property type="match status" value="1"/>
</dbReference>
<dbReference type="InterPro" id="IPR050388">
    <property type="entry name" value="ABC_Ni/Peptide_Import"/>
</dbReference>
<evidence type="ECO:0000256" key="2">
    <source>
        <dbReference type="ARBA" id="ARBA00004202"/>
    </source>
</evidence>
<dbReference type="SMART" id="SM00382">
    <property type="entry name" value="AAA"/>
    <property type="match status" value="1"/>
</dbReference>
<evidence type="ECO:0000256" key="11">
    <source>
        <dbReference type="RuleBase" id="RU363032"/>
    </source>
</evidence>
<dbReference type="PANTHER" id="PTHR43297">
    <property type="entry name" value="OLIGOPEPTIDE TRANSPORT ATP-BINDING PROTEIN APPD"/>
    <property type="match status" value="1"/>
</dbReference>
<evidence type="ECO:0000256" key="7">
    <source>
        <dbReference type="ARBA" id="ARBA00022741"/>
    </source>
</evidence>
<dbReference type="InterPro" id="IPR013563">
    <property type="entry name" value="Oligopep_ABC_C"/>
</dbReference>
<feature type="transmembrane region" description="Helical" evidence="11">
    <location>
        <begin position="72"/>
        <end position="94"/>
    </location>
</feature>
<comment type="subcellular location">
    <subcellularLocation>
        <location evidence="11">Cell membrane</location>
        <topology evidence="11">Multi-pass membrane protein</topology>
    </subcellularLocation>
    <subcellularLocation>
        <location evidence="2">Cell membrane</location>
        <topology evidence="2">Peripheral membrane protein</topology>
    </subcellularLocation>
    <subcellularLocation>
        <location evidence="1">Membrane</location>
        <topology evidence="1">Multi-pass membrane protein</topology>
    </subcellularLocation>
</comment>
<organism evidence="14 15">
    <name type="scientific">Actinocorallia longicatena</name>
    <dbReference type="NCBI Taxonomy" id="111803"/>
    <lineage>
        <taxon>Bacteria</taxon>
        <taxon>Bacillati</taxon>
        <taxon>Actinomycetota</taxon>
        <taxon>Actinomycetes</taxon>
        <taxon>Streptosporangiales</taxon>
        <taxon>Thermomonosporaceae</taxon>
        <taxon>Actinocorallia</taxon>
    </lineage>
</organism>
<dbReference type="InterPro" id="IPR017871">
    <property type="entry name" value="ABC_transporter-like_CS"/>
</dbReference>
<dbReference type="PROSITE" id="PS50893">
    <property type="entry name" value="ABC_TRANSPORTER_2"/>
    <property type="match status" value="1"/>
</dbReference>
<feature type="transmembrane region" description="Helical" evidence="11">
    <location>
        <begin position="106"/>
        <end position="129"/>
    </location>
</feature>
<keyword evidence="5" id="KW-1003">Cell membrane</keyword>
<dbReference type="NCBIfam" id="TIGR01727">
    <property type="entry name" value="oligo_HPY"/>
    <property type="match status" value="1"/>
</dbReference>
<dbReference type="InterPro" id="IPR003439">
    <property type="entry name" value="ABC_transporter-like_ATP-bd"/>
</dbReference>
<comment type="similarity">
    <text evidence="3">Belongs to the ABC transporter superfamily.</text>
</comment>
<feature type="domain" description="ABC transporter" evidence="12">
    <location>
        <begin position="290"/>
        <end position="531"/>
    </location>
</feature>
<dbReference type="PROSITE" id="PS00211">
    <property type="entry name" value="ABC_TRANSPORTER_1"/>
    <property type="match status" value="1"/>
</dbReference>
<evidence type="ECO:0000256" key="8">
    <source>
        <dbReference type="ARBA" id="ARBA00022840"/>
    </source>
</evidence>
<dbReference type="Gene3D" id="3.40.50.300">
    <property type="entry name" value="P-loop containing nucleotide triphosphate hydrolases"/>
    <property type="match status" value="1"/>
</dbReference>
<keyword evidence="15" id="KW-1185">Reference proteome</keyword>
<evidence type="ECO:0000313" key="15">
    <source>
        <dbReference type="Proteomes" id="UP001501237"/>
    </source>
</evidence>
<dbReference type="InterPro" id="IPR035906">
    <property type="entry name" value="MetI-like_sf"/>
</dbReference>
<keyword evidence="9 11" id="KW-1133">Transmembrane helix</keyword>
<protein>
    <submittedName>
        <fullName evidence="14">Dipeptide/oligopeptide/nickel ABC transporter permease/ATP-binding protein</fullName>
    </submittedName>
</protein>
<reference evidence="15" key="1">
    <citation type="journal article" date="2019" name="Int. J. Syst. Evol. Microbiol.">
        <title>The Global Catalogue of Microorganisms (GCM) 10K type strain sequencing project: providing services to taxonomists for standard genome sequencing and annotation.</title>
        <authorList>
            <consortium name="The Broad Institute Genomics Platform"/>
            <consortium name="The Broad Institute Genome Sequencing Center for Infectious Disease"/>
            <person name="Wu L."/>
            <person name="Ma J."/>
        </authorList>
    </citation>
    <scope>NUCLEOTIDE SEQUENCE [LARGE SCALE GENOMIC DNA]</scope>
    <source>
        <strain evidence="15">JCM 9377</strain>
    </source>
</reference>
<sequence>MRSLPARAGLVLVLATLALAVAGPWVWGDAAARIDPDHIVEGHGSAHFLGTDDAGRDMLARTLAASRLTLELAGLATLLGVVLGVPLGALPAVLPSRAARPVSATISFLVAFPGLLLAMFGAIITGAGARGAVVGIGLAAAPALARVTQTLAASVGAADYVRAARVLGVSRPRILVRHILPNIAEPVILSITAQLGYNLLGLATLSLLGLGVQPLDYDWGRLMHDALPRVQIHPEVIAGPALAVALAGTGFALAGESLARAAARTASPPRGEPRVDLPIGRGPLPGAAVLSVRNLTVGFGAVTPVRDVSFDLAHGELAGLVGESGSGKSLTALAIGGLVPHPGRVLGEIILDGRPLAAHSRRELGTALAMVFQDPMASLNPALRVGSQLAEVATAHQDASRAEAWKRAVDRLGRVHLPEPGVRARQRPHELSGGMRQRAVIAMGLMGTPKLVVADEPTTALDVTVQRRVLDLLAEVNDDTGAAALLISHDLAVVATLCTRVLVMYAGRIVEDLPAADLRRARHPYTRALVASLPDLDTDRSVPLVTVPGRQPSPEEVPPGCAFAPRCPSAAEDCAVRPELVSGVACHHPHEEG</sequence>
<dbReference type="CDD" id="cd03257">
    <property type="entry name" value="ABC_NikE_OppD_transporters"/>
    <property type="match status" value="1"/>
</dbReference>
<dbReference type="RefSeq" id="WP_344838164.1">
    <property type="nucleotide sequence ID" value="NZ_BAAAUV010000035.1"/>
</dbReference>
<evidence type="ECO:0000256" key="9">
    <source>
        <dbReference type="ARBA" id="ARBA00022989"/>
    </source>
</evidence>
<dbReference type="Pfam" id="PF08352">
    <property type="entry name" value="oligo_HPY"/>
    <property type="match status" value="1"/>
</dbReference>
<evidence type="ECO:0000256" key="10">
    <source>
        <dbReference type="ARBA" id="ARBA00023136"/>
    </source>
</evidence>
<dbReference type="CDD" id="cd06261">
    <property type="entry name" value="TM_PBP2"/>
    <property type="match status" value="1"/>
</dbReference>
<dbReference type="Pfam" id="PF00005">
    <property type="entry name" value="ABC_tran"/>
    <property type="match status" value="1"/>
</dbReference>
<keyword evidence="8" id="KW-0067">ATP-binding</keyword>
<dbReference type="SUPFAM" id="SSF161098">
    <property type="entry name" value="MetI-like"/>
    <property type="match status" value="1"/>
</dbReference>
<dbReference type="Pfam" id="PF00528">
    <property type="entry name" value="BPD_transp_1"/>
    <property type="match status" value="1"/>
</dbReference>
<evidence type="ECO:0000313" key="14">
    <source>
        <dbReference type="EMBL" id="GAA3238426.1"/>
    </source>
</evidence>
<dbReference type="EMBL" id="BAAAUV010000035">
    <property type="protein sequence ID" value="GAA3238426.1"/>
    <property type="molecule type" value="Genomic_DNA"/>
</dbReference>